<dbReference type="SUPFAM" id="SSF50129">
    <property type="entry name" value="GroES-like"/>
    <property type="match status" value="1"/>
</dbReference>
<dbReference type="Proteomes" id="UP000000485">
    <property type="component" value="Chromosome"/>
</dbReference>
<dbReference type="PANTHER" id="PTHR11695:SF294">
    <property type="entry name" value="RETICULON-4-INTERACTING PROTEIN 1, MITOCHONDRIAL"/>
    <property type="match status" value="1"/>
</dbReference>
<sequence length="323" mass="32140">MSATVEALVATAYGPVRDVLRHADVPRDEPGAGQVLVRSAAVSLNAADVLLTHGEPLLVRAGFGLRRPRRPVRGRDLAGTVVAVGPGVTAWSAGDRVAGEVPGSLAREVVAPADALARIPDDVTLVDAATVPLAGATARQALRAASVGPGSRVLVTGASGGVGGFVVQLARAVGADVVGECSAAKADVVRAAGAEPLERGAPLTAAGFDAVVDVGGGRSLGELRRAVRPGGAVVLTSGRGGRVIGPMGRLLAAVVTNPIVAPRLRPLAARVGPDDVAALLADVAAGRVRPLVGTVLPFARAVEAFALLEAGAVRGKVVVTLDG</sequence>
<dbReference type="InterPro" id="IPR011032">
    <property type="entry name" value="GroES-like_sf"/>
</dbReference>
<dbReference type="RefSeq" id="WP_013884687.1">
    <property type="nucleotide sequence ID" value="NC_015671.1"/>
</dbReference>
<name>F8A3X8_CELGA</name>
<dbReference type="EMBL" id="CP002665">
    <property type="protein sequence ID" value="AEI13170.1"/>
    <property type="molecule type" value="Genomic_DNA"/>
</dbReference>
<accession>F8A3X8</accession>
<dbReference type="SUPFAM" id="SSF51735">
    <property type="entry name" value="NAD(P)-binding Rossmann-fold domains"/>
    <property type="match status" value="1"/>
</dbReference>
<dbReference type="KEGG" id="cga:Celgi_2671"/>
<dbReference type="InterPro" id="IPR013154">
    <property type="entry name" value="ADH-like_N"/>
</dbReference>
<dbReference type="Pfam" id="PF08240">
    <property type="entry name" value="ADH_N"/>
    <property type="match status" value="1"/>
</dbReference>
<dbReference type="SMART" id="SM00829">
    <property type="entry name" value="PKS_ER"/>
    <property type="match status" value="1"/>
</dbReference>
<dbReference type="PANTHER" id="PTHR11695">
    <property type="entry name" value="ALCOHOL DEHYDROGENASE RELATED"/>
    <property type="match status" value="1"/>
</dbReference>
<evidence type="ECO:0000313" key="3">
    <source>
        <dbReference type="Proteomes" id="UP000000485"/>
    </source>
</evidence>
<dbReference type="InterPro" id="IPR036291">
    <property type="entry name" value="NAD(P)-bd_dom_sf"/>
</dbReference>
<gene>
    <name evidence="2" type="ordered locus">Celgi_2671</name>
</gene>
<dbReference type="InterPro" id="IPR050700">
    <property type="entry name" value="YIM1/Zinc_Alcohol_DH_Fams"/>
</dbReference>
<dbReference type="STRING" id="593907.Celgi_2671"/>
<dbReference type="HOGENOM" id="CLU_026673_3_3_11"/>
<dbReference type="OrthoDB" id="3175656at2"/>
<dbReference type="InterPro" id="IPR020843">
    <property type="entry name" value="ER"/>
</dbReference>
<dbReference type="Gene3D" id="3.90.180.10">
    <property type="entry name" value="Medium-chain alcohol dehydrogenases, catalytic domain"/>
    <property type="match status" value="1"/>
</dbReference>
<dbReference type="GO" id="GO:0016491">
    <property type="term" value="F:oxidoreductase activity"/>
    <property type="evidence" value="ECO:0007669"/>
    <property type="project" value="InterPro"/>
</dbReference>
<dbReference type="CDD" id="cd08267">
    <property type="entry name" value="MDR1"/>
    <property type="match status" value="1"/>
</dbReference>
<dbReference type="Gene3D" id="3.40.50.720">
    <property type="entry name" value="NAD(P)-binding Rossmann-like Domain"/>
    <property type="match status" value="1"/>
</dbReference>
<dbReference type="AlphaFoldDB" id="F8A3X8"/>
<evidence type="ECO:0000313" key="2">
    <source>
        <dbReference type="EMBL" id="AEI13170.1"/>
    </source>
</evidence>
<proteinExistence type="predicted"/>
<evidence type="ECO:0000259" key="1">
    <source>
        <dbReference type="SMART" id="SM00829"/>
    </source>
</evidence>
<feature type="domain" description="Enoyl reductase (ER)" evidence="1">
    <location>
        <begin position="15"/>
        <end position="319"/>
    </location>
</feature>
<dbReference type="eggNOG" id="COG0604">
    <property type="taxonomic scope" value="Bacteria"/>
</dbReference>
<keyword evidence="3" id="KW-1185">Reference proteome</keyword>
<organism evidence="2 3">
    <name type="scientific">Cellulomonas gilvus (strain ATCC 13127 / NRRL B-14078)</name>
    <name type="common">Cellvibrio gilvus</name>
    <dbReference type="NCBI Taxonomy" id="593907"/>
    <lineage>
        <taxon>Bacteria</taxon>
        <taxon>Bacillati</taxon>
        <taxon>Actinomycetota</taxon>
        <taxon>Actinomycetes</taxon>
        <taxon>Micrococcales</taxon>
        <taxon>Cellulomonadaceae</taxon>
        <taxon>Cellulomonas</taxon>
    </lineage>
</organism>
<dbReference type="Pfam" id="PF13602">
    <property type="entry name" value="ADH_zinc_N_2"/>
    <property type="match status" value="1"/>
</dbReference>
<protein>
    <submittedName>
        <fullName evidence="2">Alcohol dehydrogenase GroES domain protein</fullName>
    </submittedName>
</protein>
<reference evidence="3" key="1">
    <citation type="submission" date="2011-04" db="EMBL/GenBank/DDBJ databases">
        <title>Complete sequence of Cellvibrio gilvus ATCC 13127.</title>
        <authorList>
            <person name="Lucas S."/>
            <person name="Han J."/>
            <person name="Lapidus A."/>
            <person name="Cheng J.-F."/>
            <person name="Goodwin L."/>
            <person name="Pitluck S."/>
            <person name="Peters L."/>
            <person name="Munk A."/>
            <person name="Detter J.C."/>
            <person name="Han C."/>
            <person name="Tapia R."/>
            <person name="Land M."/>
            <person name="Hauser L."/>
            <person name="Kyrpides N."/>
            <person name="Ivanova N."/>
            <person name="Ovchinnikova G."/>
            <person name="Pagani I."/>
            <person name="Mead D."/>
            <person name="Brumm P."/>
            <person name="Woyke T."/>
        </authorList>
    </citation>
    <scope>NUCLEOTIDE SEQUENCE [LARGE SCALE GENOMIC DNA]</scope>
    <source>
        <strain evidence="3">ATCC 13127 / NRRL B-14078</strain>
    </source>
</reference>